<dbReference type="EMBL" id="ML996170">
    <property type="protein sequence ID" value="KAF2732890.1"/>
    <property type="molecule type" value="Genomic_DNA"/>
</dbReference>
<dbReference type="SMART" id="SM00220">
    <property type="entry name" value="S_TKc"/>
    <property type="match status" value="1"/>
</dbReference>
<evidence type="ECO:0000259" key="15">
    <source>
        <dbReference type="PROSITE" id="PS50011"/>
    </source>
</evidence>
<feature type="binding site" evidence="13">
    <location>
        <position position="89"/>
    </location>
    <ligand>
        <name>ATP</name>
        <dbReference type="ChEBI" id="CHEBI:30616"/>
    </ligand>
</feature>
<dbReference type="InterPro" id="IPR013896">
    <property type="entry name" value="SNF1_UBA"/>
</dbReference>
<evidence type="ECO:0000256" key="7">
    <source>
        <dbReference type="ARBA" id="ARBA00022777"/>
    </source>
</evidence>
<dbReference type="AlphaFoldDB" id="A0A9P4QUW0"/>
<evidence type="ECO:0000256" key="2">
    <source>
        <dbReference type="ARBA" id="ARBA00006234"/>
    </source>
</evidence>
<accession>A0A9P4QUW0</accession>
<dbReference type="Proteomes" id="UP000799444">
    <property type="component" value="Unassembled WGS sequence"/>
</dbReference>
<evidence type="ECO:0000256" key="4">
    <source>
        <dbReference type="ARBA" id="ARBA00022527"/>
    </source>
</evidence>
<keyword evidence="7" id="KW-0418">Kinase</keyword>
<dbReference type="SUPFAM" id="SSF103243">
    <property type="entry name" value="KA1-like"/>
    <property type="match status" value="1"/>
</dbReference>
<comment type="similarity">
    <text evidence="2">Belongs to the protein kinase superfamily. CAMK Ser/Thr protein kinase family. SNF1 subfamily.</text>
</comment>
<feature type="region of interest" description="Disordered" evidence="14">
    <location>
        <begin position="435"/>
        <end position="459"/>
    </location>
</feature>
<dbReference type="OrthoDB" id="193931at2759"/>
<dbReference type="InterPro" id="IPR000719">
    <property type="entry name" value="Prot_kinase_dom"/>
</dbReference>
<keyword evidence="9" id="KW-0539">Nucleus</keyword>
<evidence type="ECO:0000256" key="13">
    <source>
        <dbReference type="PROSITE-ProRule" id="PRU10141"/>
    </source>
</evidence>
<keyword evidence="10" id="KW-0119">Carbohydrate metabolism</keyword>
<evidence type="ECO:0000256" key="14">
    <source>
        <dbReference type="SAM" id="MobiDB-lite"/>
    </source>
</evidence>
<keyword evidence="17" id="KW-1185">Reference proteome</keyword>
<gene>
    <name evidence="16" type="ORF">EJ04DRAFT_565633</name>
</gene>
<name>A0A9P4QUW0_9PLEO</name>
<keyword evidence="4" id="KW-0723">Serine/threonine-protein kinase</keyword>
<dbReference type="FunFam" id="1.10.8.10:FF:000069">
    <property type="entry name" value="Non-specific serine/threonine protein kinase"/>
    <property type="match status" value="1"/>
</dbReference>
<dbReference type="CDD" id="cd14334">
    <property type="entry name" value="UBA_SNF1_fungi"/>
    <property type="match status" value="1"/>
</dbReference>
<feature type="compositionally biased region" description="Low complexity" evidence="14">
    <location>
        <begin position="18"/>
        <end position="29"/>
    </location>
</feature>
<evidence type="ECO:0000256" key="5">
    <source>
        <dbReference type="ARBA" id="ARBA00022679"/>
    </source>
</evidence>
<dbReference type="GO" id="GO:0005524">
    <property type="term" value="F:ATP binding"/>
    <property type="evidence" value="ECO:0007669"/>
    <property type="project" value="UniProtKB-UniRule"/>
</dbReference>
<dbReference type="InterPro" id="IPR008271">
    <property type="entry name" value="Ser/Thr_kinase_AS"/>
</dbReference>
<dbReference type="InterPro" id="IPR011009">
    <property type="entry name" value="Kinase-like_dom_sf"/>
</dbReference>
<dbReference type="Pfam" id="PF08587">
    <property type="entry name" value="UBA_2"/>
    <property type="match status" value="1"/>
</dbReference>
<dbReference type="EC" id="2.7.11.1" evidence="3"/>
<dbReference type="CDD" id="cd14079">
    <property type="entry name" value="STKc_AMPK_alpha"/>
    <property type="match status" value="1"/>
</dbReference>
<feature type="domain" description="Protein kinase" evidence="15">
    <location>
        <begin position="60"/>
        <end position="311"/>
    </location>
</feature>
<sequence>MSAAIDNEDLEELSMSITPNPRRSSTRPPEFQGPPAPPTAVHEGKVTRDSKTTNQRMGQYSIVKTLGEGSFGKVKLAVHQVSGQRVALKIINRKKLVTRDMAGRIEREIQYLQLLRHPHIIKLYTVITTAAEIIMVLEYAGGELFDYIVHHGKLKEDKARRFFQQIVCAVEYCHRHKIVHRDLKPENLLLDEHHNVKIADFGLSNIMTDGNFLKTSCGSPNYAAPEVISGKLYAGPEVDVWSCGVILYVLLVGRLPFDDEYIPTLFKKIAAGNYSIPNYLSPGAVSLIKRMLTVNPVHRLTIGDIRQDPWFIQDLPTYLEAPREEFVDTGVDPNKAIDPRSLAPSQPAAVVEKLHDTVVGKLGKTMGYAKHDVQEALARDEPSAIKDAYLIVRENQLMKENPLLTQEKTLEPFFAQSPPTHDHTFHTGSIPQAMSARPQVIPSSDQERTRQGSASSSQILSVRSPINTIAVLPSSLTEYHKAYMKGHPKPPAPPSLPEEPRAQTEEEKAAQARRLRPHARNIQESSRQRPEPMTTLPTKRARPTKWQFGIRSRNQPAEAMLAIFKALKAMGADWEVSRIRKPGGDGGSRSRSNSRSRSRSRSHSRGSSDSYPSSPDLYELSDQDTSPNRREPLSVRNSASDARSTSRGRQKRHYNQLNDWGYSIPEDPWVINARFRKEGMIPRGVPHPSSTHSSRVDLQDPAGMRRRSSTTTSLSSLNHIEAMSQAEPRPGYAGSSAGDSSAGQYPADEAVYIYMSIQLYSIDRDFFVVDFRCAGYERLVQNLVREVKATSTSNTSISNLILNPSLHQDGWDDEKGVWRRLADDEALPDDLAKELQAGGQKVLRERHETVGVGRSEGEKRATSPFPFLDVASTLILQLSGE</sequence>
<dbReference type="FunFam" id="3.30.200.20:FF:000236">
    <property type="entry name" value="Non-specific serine/threonine protein kinase"/>
    <property type="match status" value="1"/>
</dbReference>
<evidence type="ECO:0000256" key="3">
    <source>
        <dbReference type="ARBA" id="ARBA00012513"/>
    </source>
</evidence>
<dbReference type="PANTHER" id="PTHR24346:SF110">
    <property type="entry name" value="NON-SPECIFIC SERINE_THREONINE PROTEIN KINASE"/>
    <property type="match status" value="1"/>
</dbReference>
<dbReference type="PROSITE" id="PS00108">
    <property type="entry name" value="PROTEIN_KINASE_ST"/>
    <property type="match status" value="1"/>
</dbReference>
<dbReference type="Gene3D" id="1.10.510.10">
    <property type="entry name" value="Transferase(Phosphotransferase) domain 1"/>
    <property type="match status" value="1"/>
</dbReference>
<evidence type="ECO:0000256" key="6">
    <source>
        <dbReference type="ARBA" id="ARBA00022741"/>
    </source>
</evidence>
<evidence type="ECO:0000256" key="1">
    <source>
        <dbReference type="ARBA" id="ARBA00004123"/>
    </source>
</evidence>
<dbReference type="PROSITE" id="PS00107">
    <property type="entry name" value="PROTEIN_KINASE_ATP"/>
    <property type="match status" value="1"/>
</dbReference>
<feature type="compositionally biased region" description="Low complexity" evidence="14">
    <location>
        <begin position="605"/>
        <end position="616"/>
    </location>
</feature>
<evidence type="ECO:0000256" key="8">
    <source>
        <dbReference type="ARBA" id="ARBA00022840"/>
    </source>
</evidence>
<organism evidence="16 17">
    <name type="scientific">Polyplosphaeria fusca</name>
    <dbReference type="NCBI Taxonomy" id="682080"/>
    <lineage>
        <taxon>Eukaryota</taxon>
        <taxon>Fungi</taxon>
        <taxon>Dikarya</taxon>
        <taxon>Ascomycota</taxon>
        <taxon>Pezizomycotina</taxon>
        <taxon>Dothideomycetes</taxon>
        <taxon>Pleosporomycetidae</taxon>
        <taxon>Pleosporales</taxon>
        <taxon>Tetraplosphaeriaceae</taxon>
        <taxon>Polyplosphaeria</taxon>
    </lineage>
</organism>
<feature type="compositionally biased region" description="Acidic residues" evidence="14">
    <location>
        <begin position="1"/>
        <end position="12"/>
    </location>
</feature>
<dbReference type="Pfam" id="PF16579">
    <property type="entry name" value="AdenylateSensor"/>
    <property type="match status" value="1"/>
</dbReference>
<comment type="subcellular location">
    <subcellularLocation>
        <location evidence="1">Nucleus</location>
    </subcellularLocation>
</comment>
<dbReference type="GO" id="GO:0004674">
    <property type="term" value="F:protein serine/threonine kinase activity"/>
    <property type="evidence" value="ECO:0007669"/>
    <property type="project" value="UniProtKB-KW"/>
</dbReference>
<dbReference type="Gene3D" id="1.10.8.10">
    <property type="entry name" value="DNA helicase RuvA subunit, C-terminal domain"/>
    <property type="match status" value="1"/>
</dbReference>
<feature type="region of interest" description="Disordered" evidence="14">
    <location>
        <begin position="578"/>
        <end position="652"/>
    </location>
</feature>
<evidence type="ECO:0000313" key="17">
    <source>
        <dbReference type="Proteomes" id="UP000799444"/>
    </source>
</evidence>
<feature type="compositionally biased region" description="Basic and acidic residues" evidence="14">
    <location>
        <begin position="498"/>
        <end position="510"/>
    </location>
</feature>
<dbReference type="Gene3D" id="3.30.200.20">
    <property type="entry name" value="Phosphorylase Kinase, domain 1"/>
    <property type="match status" value="1"/>
</dbReference>
<dbReference type="InterPro" id="IPR032270">
    <property type="entry name" value="AMPK_C"/>
</dbReference>
<dbReference type="GO" id="GO:0005737">
    <property type="term" value="C:cytoplasm"/>
    <property type="evidence" value="ECO:0007669"/>
    <property type="project" value="TreeGrafter"/>
</dbReference>
<keyword evidence="8 13" id="KW-0067">ATP-binding</keyword>
<dbReference type="FunFam" id="1.10.510.10:FF:000544">
    <property type="entry name" value="Non-specific serine/threonine protein kinase"/>
    <property type="match status" value="1"/>
</dbReference>
<evidence type="ECO:0000313" key="16">
    <source>
        <dbReference type="EMBL" id="KAF2732890.1"/>
    </source>
</evidence>
<evidence type="ECO:0000256" key="10">
    <source>
        <dbReference type="ARBA" id="ARBA00023277"/>
    </source>
</evidence>
<reference evidence="16" key="1">
    <citation type="journal article" date="2020" name="Stud. Mycol.">
        <title>101 Dothideomycetes genomes: a test case for predicting lifestyles and emergence of pathogens.</title>
        <authorList>
            <person name="Haridas S."/>
            <person name="Albert R."/>
            <person name="Binder M."/>
            <person name="Bloem J."/>
            <person name="Labutti K."/>
            <person name="Salamov A."/>
            <person name="Andreopoulos B."/>
            <person name="Baker S."/>
            <person name="Barry K."/>
            <person name="Bills G."/>
            <person name="Bluhm B."/>
            <person name="Cannon C."/>
            <person name="Castanera R."/>
            <person name="Culley D."/>
            <person name="Daum C."/>
            <person name="Ezra D."/>
            <person name="Gonzalez J."/>
            <person name="Henrissat B."/>
            <person name="Kuo A."/>
            <person name="Liang C."/>
            <person name="Lipzen A."/>
            <person name="Lutzoni F."/>
            <person name="Magnuson J."/>
            <person name="Mondo S."/>
            <person name="Nolan M."/>
            <person name="Ohm R."/>
            <person name="Pangilinan J."/>
            <person name="Park H.-J."/>
            <person name="Ramirez L."/>
            <person name="Alfaro M."/>
            <person name="Sun H."/>
            <person name="Tritt A."/>
            <person name="Yoshinaga Y."/>
            <person name="Zwiers L.-H."/>
            <person name="Turgeon B."/>
            <person name="Goodwin S."/>
            <person name="Spatafora J."/>
            <person name="Crous P."/>
            <person name="Grigoriev I."/>
        </authorList>
    </citation>
    <scope>NUCLEOTIDE SEQUENCE</scope>
    <source>
        <strain evidence="16">CBS 125425</strain>
    </source>
</reference>
<dbReference type="SUPFAM" id="SSF56112">
    <property type="entry name" value="Protein kinase-like (PK-like)"/>
    <property type="match status" value="1"/>
</dbReference>
<dbReference type="GO" id="GO:0005634">
    <property type="term" value="C:nucleus"/>
    <property type="evidence" value="ECO:0007669"/>
    <property type="project" value="UniProtKB-SubCell"/>
</dbReference>
<evidence type="ECO:0000256" key="9">
    <source>
        <dbReference type="ARBA" id="ARBA00023242"/>
    </source>
</evidence>
<comment type="catalytic activity">
    <reaction evidence="12">
        <text>L-seryl-[protein] + ATP = O-phospho-L-seryl-[protein] + ADP + H(+)</text>
        <dbReference type="Rhea" id="RHEA:17989"/>
        <dbReference type="Rhea" id="RHEA-COMP:9863"/>
        <dbReference type="Rhea" id="RHEA-COMP:11604"/>
        <dbReference type="ChEBI" id="CHEBI:15378"/>
        <dbReference type="ChEBI" id="CHEBI:29999"/>
        <dbReference type="ChEBI" id="CHEBI:30616"/>
        <dbReference type="ChEBI" id="CHEBI:83421"/>
        <dbReference type="ChEBI" id="CHEBI:456216"/>
        <dbReference type="EC" id="2.7.11.1"/>
    </reaction>
</comment>
<dbReference type="PROSITE" id="PS50011">
    <property type="entry name" value="PROTEIN_KINASE_DOM"/>
    <property type="match status" value="1"/>
</dbReference>
<comment type="catalytic activity">
    <reaction evidence="11">
        <text>L-threonyl-[protein] + ATP = O-phospho-L-threonyl-[protein] + ADP + H(+)</text>
        <dbReference type="Rhea" id="RHEA:46608"/>
        <dbReference type="Rhea" id="RHEA-COMP:11060"/>
        <dbReference type="Rhea" id="RHEA-COMP:11605"/>
        <dbReference type="ChEBI" id="CHEBI:15378"/>
        <dbReference type="ChEBI" id="CHEBI:30013"/>
        <dbReference type="ChEBI" id="CHEBI:30616"/>
        <dbReference type="ChEBI" id="CHEBI:61977"/>
        <dbReference type="ChEBI" id="CHEBI:456216"/>
        <dbReference type="EC" id="2.7.11.1"/>
    </reaction>
</comment>
<evidence type="ECO:0000256" key="12">
    <source>
        <dbReference type="ARBA" id="ARBA00048679"/>
    </source>
</evidence>
<feature type="region of interest" description="Disordered" evidence="14">
    <location>
        <begin position="483"/>
        <end position="546"/>
    </location>
</feature>
<keyword evidence="6 13" id="KW-0547">Nucleotide-binding</keyword>
<proteinExistence type="inferred from homology"/>
<dbReference type="InterPro" id="IPR028375">
    <property type="entry name" value="KA1/Ssp2_C"/>
</dbReference>
<feature type="compositionally biased region" description="Polar residues" evidence="14">
    <location>
        <begin position="635"/>
        <end position="645"/>
    </location>
</feature>
<feature type="compositionally biased region" description="Basic and acidic residues" evidence="14">
    <location>
        <begin position="42"/>
        <end position="51"/>
    </location>
</feature>
<protein>
    <recommendedName>
        <fullName evidence="3">non-specific serine/threonine protein kinase</fullName>
        <ecNumber evidence="3">2.7.11.1</ecNumber>
    </recommendedName>
</protein>
<dbReference type="Gene3D" id="3.30.310.80">
    <property type="entry name" value="Kinase associated domain 1, KA1"/>
    <property type="match status" value="2"/>
</dbReference>
<comment type="caution">
    <text evidence="16">The sequence shown here is derived from an EMBL/GenBank/DDBJ whole genome shotgun (WGS) entry which is preliminary data.</text>
</comment>
<dbReference type="InterPro" id="IPR017441">
    <property type="entry name" value="Protein_kinase_ATP_BS"/>
</dbReference>
<dbReference type="PANTHER" id="PTHR24346">
    <property type="entry name" value="MAP/MICROTUBULE AFFINITY-REGULATING KINASE"/>
    <property type="match status" value="1"/>
</dbReference>
<feature type="region of interest" description="Disordered" evidence="14">
    <location>
        <begin position="681"/>
        <end position="718"/>
    </location>
</feature>
<dbReference type="GO" id="GO:0035556">
    <property type="term" value="P:intracellular signal transduction"/>
    <property type="evidence" value="ECO:0007669"/>
    <property type="project" value="TreeGrafter"/>
</dbReference>
<dbReference type="Pfam" id="PF00069">
    <property type="entry name" value="Pkinase"/>
    <property type="match status" value="1"/>
</dbReference>
<feature type="compositionally biased region" description="Basic residues" evidence="14">
    <location>
        <begin position="592"/>
        <end position="604"/>
    </location>
</feature>
<evidence type="ECO:0000256" key="11">
    <source>
        <dbReference type="ARBA" id="ARBA00047899"/>
    </source>
</evidence>
<keyword evidence="5" id="KW-0808">Transferase</keyword>
<feature type="region of interest" description="Disordered" evidence="14">
    <location>
        <begin position="1"/>
        <end position="54"/>
    </location>
</feature>